<organism evidence="5 6">
    <name type="scientific">Pseudomonas veronii</name>
    <dbReference type="NCBI Taxonomy" id="76761"/>
    <lineage>
        <taxon>Bacteria</taxon>
        <taxon>Pseudomonadati</taxon>
        <taxon>Pseudomonadota</taxon>
        <taxon>Gammaproteobacteria</taxon>
        <taxon>Pseudomonadales</taxon>
        <taxon>Pseudomonadaceae</taxon>
        <taxon>Pseudomonas</taxon>
    </lineage>
</organism>
<dbReference type="InterPro" id="IPR018060">
    <property type="entry name" value="HTH_AraC"/>
</dbReference>
<dbReference type="SUPFAM" id="SSF46689">
    <property type="entry name" value="Homeodomain-like"/>
    <property type="match status" value="1"/>
</dbReference>
<accession>A0A7Y1FAC0</accession>
<dbReference type="Pfam" id="PF12625">
    <property type="entry name" value="Arabinose_bd"/>
    <property type="match status" value="1"/>
</dbReference>
<dbReference type="GO" id="GO:0003700">
    <property type="term" value="F:DNA-binding transcription factor activity"/>
    <property type="evidence" value="ECO:0007669"/>
    <property type="project" value="InterPro"/>
</dbReference>
<keyword evidence="2" id="KW-0238">DNA-binding</keyword>
<dbReference type="Gene3D" id="1.10.10.60">
    <property type="entry name" value="Homeodomain-like"/>
    <property type="match status" value="1"/>
</dbReference>
<dbReference type="EMBL" id="JAAQWG010000027">
    <property type="protein sequence ID" value="NMY10494.1"/>
    <property type="molecule type" value="Genomic_DNA"/>
</dbReference>
<evidence type="ECO:0000256" key="1">
    <source>
        <dbReference type="ARBA" id="ARBA00023015"/>
    </source>
</evidence>
<dbReference type="GO" id="GO:0005829">
    <property type="term" value="C:cytosol"/>
    <property type="evidence" value="ECO:0007669"/>
    <property type="project" value="TreeGrafter"/>
</dbReference>
<proteinExistence type="predicted"/>
<evidence type="ECO:0000313" key="5">
    <source>
        <dbReference type="EMBL" id="NMY10494.1"/>
    </source>
</evidence>
<protein>
    <submittedName>
        <fullName evidence="5">AraC family transcriptional regulator</fullName>
    </submittedName>
</protein>
<dbReference type="PANTHER" id="PTHR47894">
    <property type="entry name" value="HTH-TYPE TRANSCRIPTIONAL REGULATOR GADX"/>
    <property type="match status" value="1"/>
</dbReference>
<evidence type="ECO:0000256" key="3">
    <source>
        <dbReference type="ARBA" id="ARBA00023163"/>
    </source>
</evidence>
<dbReference type="PROSITE" id="PS01124">
    <property type="entry name" value="HTH_ARAC_FAMILY_2"/>
    <property type="match status" value="1"/>
</dbReference>
<dbReference type="Proteomes" id="UP000537729">
    <property type="component" value="Unassembled WGS sequence"/>
</dbReference>
<dbReference type="RefSeq" id="WP_104904227.1">
    <property type="nucleotide sequence ID" value="NZ_CP177034.1"/>
</dbReference>
<sequence>MLHAHLTTLNAVSLVLDTFKAQGLPSEALLAGSGICAADLSRADTRITTNQEMRVCANAVALRRDVGLVLGRQMHVSAYGMLGYALLTSATFGDALRLALRYPALLGTLFKLSLEADGERIWFTAADYRETPAMQMFNVELCLASLKVICDDLLGQPLALLGARFEYSAPDYRARYSECFACPLQFDAGTNAFAFDKRWLDQPLPLADAVTHQAMAERCRKQNLEFTGRQAWLGRIRQLLTSQLGAAPGIEGLAAQMNCSPRTLRRHLHDLGCSYQELLDELRFERAKQWLAADELPIYRIAEQLGFSETASFRHAFVRWSGVAPSQFRA</sequence>
<name>A0A7Y1FAC0_PSEVE</name>
<comment type="caution">
    <text evidence="5">The sequence shown here is derived from an EMBL/GenBank/DDBJ whole genome shotgun (WGS) entry which is preliminary data.</text>
</comment>
<dbReference type="Pfam" id="PF12833">
    <property type="entry name" value="HTH_18"/>
    <property type="match status" value="1"/>
</dbReference>
<keyword evidence="3" id="KW-0804">Transcription</keyword>
<evidence type="ECO:0000256" key="2">
    <source>
        <dbReference type="ARBA" id="ARBA00023125"/>
    </source>
</evidence>
<gene>
    <name evidence="5" type="ORF">HBO38_18830</name>
</gene>
<dbReference type="GO" id="GO:0000976">
    <property type="term" value="F:transcription cis-regulatory region binding"/>
    <property type="evidence" value="ECO:0007669"/>
    <property type="project" value="TreeGrafter"/>
</dbReference>
<dbReference type="AlphaFoldDB" id="A0A7Y1FAC0"/>
<dbReference type="InterPro" id="IPR032687">
    <property type="entry name" value="AraC-type_N"/>
</dbReference>
<dbReference type="InterPro" id="IPR009057">
    <property type="entry name" value="Homeodomain-like_sf"/>
</dbReference>
<dbReference type="SMART" id="SM00342">
    <property type="entry name" value="HTH_ARAC"/>
    <property type="match status" value="1"/>
</dbReference>
<evidence type="ECO:0000313" key="6">
    <source>
        <dbReference type="Proteomes" id="UP000537729"/>
    </source>
</evidence>
<reference evidence="5 6" key="1">
    <citation type="journal article" date="2020" name="Front. Microbiol.">
        <title>Genetic Organization of the aprX-lipA2 Operon Affects the Proteolytic Potential of Pseudomonas Species in Milk.</title>
        <authorList>
            <person name="Maier C."/>
            <person name="Huptas C."/>
            <person name="von Neubeck M."/>
            <person name="Scherer S."/>
            <person name="Wenning M."/>
            <person name="Lucking G."/>
        </authorList>
    </citation>
    <scope>NUCLEOTIDE SEQUENCE [LARGE SCALE GENOMIC DNA]</scope>
    <source>
        <strain evidence="5 6">DSM 16272</strain>
    </source>
</reference>
<feature type="domain" description="HTH araC/xylS-type" evidence="4">
    <location>
        <begin position="234"/>
        <end position="330"/>
    </location>
</feature>
<keyword evidence="1" id="KW-0805">Transcription regulation</keyword>
<evidence type="ECO:0000259" key="4">
    <source>
        <dbReference type="PROSITE" id="PS01124"/>
    </source>
</evidence>
<dbReference type="PANTHER" id="PTHR47894:SF1">
    <property type="entry name" value="HTH-TYPE TRANSCRIPTIONAL REGULATOR VQSM"/>
    <property type="match status" value="1"/>
</dbReference>